<feature type="domain" description="HVO-2833 C-terminal" evidence="1">
    <location>
        <begin position="3"/>
        <end position="62"/>
    </location>
</feature>
<dbReference type="RefSeq" id="WP_379764985.1">
    <property type="nucleotide sequence ID" value="NZ_JBHSXI010000001.1"/>
</dbReference>
<dbReference type="Pfam" id="PF24271">
    <property type="entry name" value="HVO_2833_C"/>
    <property type="match status" value="1"/>
</dbReference>
<sequence>MEFLLVVQEELPADDFQDSASYYGIEDVVTELVEFLRSEGETASDNTPRWEEFETLASDYEVDL</sequence>
<comment type="caution">
    <text evidence="2">The sequence shown here is derived from an EMBL/GenBank/DDBJ whole genome shotgun (WGS) entry which is preliminary data.</text>
</comment>
<dbReference type="EMBL" id="JBHSXI010000001">
    <property type="protein sequence ID" value="MFC6888208.1"/>
    <property type="molecule type" value="Genomic_DNA"/>
</dbReference>
<keyword evidence="3" id="KW-1185">Reference proteome</keyword>
<evidence type="ECO:0000259" key="1">
    <source>
        <dbReference type="Pfam" id="PF24271"/>
    </source>
</evidence>
<organism evidence="2 3">
    <name type="scientific">Halorubrum trueperi</name>
    <dbReference type="NCBI Taxonomy" id="2004704"/>
    <lineage>
        <taxon>Archaea</taxon>
        <taxon>Methanobacteriati</taxon>
        <taxon>Methanobacteriota</taxon>
        <taxon>Stenosarchaea group</taxon>
        <taxon>Halobacteria</taxon>
        <taxon>Halobacteriales</taxon>
        <taxon>Haloferacaceae</taxon>
        <taxon>Halorubrum</taxon>
    </lineage>
</organism>
<gene>
    <name evidence="2" type="ORF">ACFQEY_03955</name>
</gene>
<accession>A0ABD5UK94</accession>
<proteinExistence type="predicted"/>
<evidence type="ECO:0000313" key="2">
    <source>
        <dbReference type="EMBL" id="MFC6888208.1"/>
    </source>
</evidence>
<protein>
    <recommendedName>
        <fullName evidence="1">HVO-2833 C-terminal domain-containing protein</fullName>
    </recommendedName>
</protein>
<dbReference type="Proteomes" id="UP001596333">
    <property type="component" value="Unassembled WGS sequence"/>
</dbReference>
<evidence type="ECO:0000313" key="3">
    <source>
        <dbReference type="Proteomes" id="UP001596333"/>
    </source>
</evidence>
<reference evidence="2 3" key="1">
    <citation type="journal article" date="2019" name="Int. J. Syst. Evol. Microbiol.">
        <title>The Global Catalogue of Microorganisms (GCM) 10K type strain sequencing project: providing services to taxonomists for standard genome sequencing and annotation.</title>
        <authorList>
            <consortium name="The Broad Institute Genomics Platform"/>
            <consortium name="The Broad Institute Genome Sequencing Center for Infectious Disease"/>
            <person name="Wu L."/>
            <person name="Ma J."/>
        </authorList>
    </citation>
    <scope>NUCLEOTIDE SEQUENCE [LARGE SCALE GENOMIC DNA]</scope>
    <source>
        <strain evidence="2 3">Y73</strain>
    </source>
</reference>
<dbReference type="InterPro" id="IPR056528">
    <property type="entry name" value="HVO_2833_C"/>
</dbReference>
<name>A0ABD5UK94_9EURY</name>
<dbReference type="AlphaFoldDB" id="A0ABD5UK94"/>